<evidence type="ECO:0000256" key="1">
    <source>
        <dbReference type="SAM" id="SignalP"/>
    </source>
</evidence>
<reference evidence="2 3" key="1">
    <citation type="submission" date="2013-10" db="EMBL/GenBank/DDBJ databases">
        <authorList>
            <consortium name="International Citrus Genome Consortium"/>
            <person name="Jenkins J."/>
            <person name="Schmutz J."/>
            <person name="Prochnik S."/>
            <person name="Rokhsar D."/>
            <person name="Gmitter F."/>
            <person name="Ollitrault P."/>
            <person name="Machado M."/>
            <person name="Talon M."/>
            <person name="Wincker P."/>
            <person name="Jaillon O."/>
            <person name="Morgante M."/>
        </authorList>
    </citation>
    <scope>NUCLEOTIDE SEQUENCE</scope>
    <source>
        <strain evidence="3">cv. Clemenules</strain>
    </source>
</reference>
<feature type="chain" id="PRO_5004728062" description="Retrotransposon gag domain-containing protein" evidence="1">
    <location>
        <begin position="22"/>
        <end position="136"/>
    </location>
</feature>
<dbReference type="Pfam" id="PF14223">
    <property type="entry name" value="Retrotran_gag_2"/>
    <property type="match status" value="1"/>
</dbReference>
<dbReference type="InParanoid" id="V4SYJ8"/>
<keyword evidence="3" id="KW-1185">Reference proteome</keyword>
<gene>
    <name evidence="2" type="ORF">CICLE_v10013758mg</name>
</gene>
<evidence type="ECO:0000313" key="3">
    <source>
        <dbReference type="Proteomes" id="UP000030687"/>
    </source>
</evidence>
<accession>V4SYJ8</accession>
<dbReference type="Proteomes" id="UP000030687">
    <property type="component" value="Unassembled WGS sequence"/>
</dbReference>
<feature type="signal peptide" evidence="1">
    <location>
        <begin position="1"/>
        <end position="21"/>
    </location>
</feature>
<dbReference type="AlphaFoldDB" id="V4SYJ8"/>
<dbReference type="Gramene" id="ESR42281">
    <property type="protein sequence ID" value="ESR42281"/>
    <property type="gene ID" value="CICLE_v10013758mg"/>
</dbReference>
<dbReference type="KEGG" id="cic:CICLE_v10013758mg"/>
<protein>
    <recommendedName>
        <fullName evidence="4">Retrotransposon gag domain-containing protein</fullName>
    </recommendedName>
</protein>
<organism evidence="2 3">
    <name type="scientific">Citrus clementina</name>
    <name type="common">Clementine</name>
    <name type="synonym">Citrus deliciosa x Citrus sinensis</name>
    <dbReference type="NCBI Taxonomy" id="85681"/>
    <lineage>
        <taxon>Eukaryota</taxon>
        <taxon>Viridiplantae</taxon>
        <taxon>Streptophyta</taxon>
        <taxon>Embryophyta</taxon>
        <taxon>Tracheophyta</taxon>
        <taxon>Spermatophyta</taxon>
        <taxon>Magnoliopsida</taxon>
        <taxon>eudicotyledons</taxon>
        <taxon>Gunneridae</taxon>
        <taxon>Pentapetalae</taxon>
        <taxon>rosids</taxon>
        <taxon>malvids</taxon>
        <taxon>Sapindales</taxon>
        <taxon>Rutaceae</taxon>
        <taxon>Aurantioideae</taxon>
        <taxon>Citrus</taxon>
    </lineage>
</organism>
<keyword evidence="1" id="KW-0732">Signal</keyword>
<evidence type="ECO:0000313" key="2">
    <source>
        <dbReference type="EMBL" id="ESR42281.1"/>
    </source>
</evidence>
<proteinExistence type="predicted"/>
<dbReference type="EMBL" id="KI536861">
    <property type="protein sequence ID" value="ESR42281.1"/>
    <property type="molecule type" value="Genomic_DNA"/>
</dbReference>
<name>V4SYJ8_CITCL</name>
<evidence type="ECO:0008006" key="4">
    <source>
        <dbReference type="Google" id="ProtNLM"/>
    </source>
</evidence>
<dbReference type="PANTHER" id="PTHR47481">
    <property type="match status" value="1"/>
</dbReference>
<sequence length="136" mass="15384">MKLLCGLLNLIFNNLIHPLLGCLDSISSPTKNNKEACDQLAEFDTNNSHTHIVYLKDRLSSITKGSKPVVEFYHDIKALVDELATIGASQGDVDFLIYCLRELRPDFKEIVTALRAHDTSVTFEELHDKLVKHKDF</sequence>
<dbReference type="PANTHER" id="PTHR47481:SF22">
    <property type="entry name" value="RETROTRANSPOSON GAG DOMAIN-CONTAINING PROTEIN"/>
    <property type="match status" value="1"/>
</dbReference>